<dbReference type="Proteomes" id="UP001556367">
    <property type="component" value="Unassembled WGS sequence"/>
</dbReference>
<organism evidence="1 2">
    <name type="scientific">Hohenbuehelia grisea</name>
    <dbReference type="NCBI Taxonomy" id="104357"/>
    <lineage>
        <taxon>Eukaryota</taxon>
        <taxon>Fungi</taxon>
        <taxon>Dikarya</taxon>
        <taxon>Basidiomycota</taxon>
        <taxon>Agaricomycotina</taxon>
        <taxon>Agaricomycetes</taxon>
        <taxon>Agaricomycetidae</taxon>
        <taxon>Agaricales</taxon>
        <taxon>Pleurotineae</taxon>
        <taxon>Pleurotaceae</taxon>
        <taxon>Hohenbuehelia</taxon>
    </lineage>
</organism>
<comment type="caution">
    <text evidence="1">The sequence shown here is derived from an EMBL/GenBank/DDBJ whole genome shotgun (WGS) entry which is preliminary data.</text>
</comment>
<reference evidence="2" key="1">
    <citation type="submission" date="2024-06" db="EMBL/GenBank/DDBJ databases">
        <title>Multi-omics analyses provide insights into the biosynthesis of the anticancer antibiotic pleurotin in Hohenbuehelia grisea.</title>
        <authorList>
            <person name="Weaver J.A."/>
            <person name="Alberti F."/>
        </authorList>
    </citation>
    <scope>NUCLEOTIDE SEQUENCE [LARGE SCALE GENOMIC DNA]</scope>
    <source>
        <strain evidence="2">T-177</strain>
    </source>
</reference>
<name>A0ABR3J4I6_9AGAR</name>
<proteinExistence type="predicted"/>
<evidence type="ECO:0000313" key="1">
    <source>
        <dbReference type="EMBL" id="KAL0950555.1"/>
    </source>
</evidence>
<evidence type="ECO:0000313" key="2">
    <source>
        <dbReference type="Proteomes" id="UP001556367"/>
    </source>
</evidence>
<gene>
    <name evidence="1" type="ORF">HGRIS_007359</name>
</gene>
<sequence>MLQRNIDDILLPMANETKRTHIHRVYTPDPSNASRLLAVLAHLTALVLTHALCGLASFPLCVRSQLPNLVPCALLTGFLAFRSNLALASDTCERSSAIASALL</sequence>
<dbReference type="EMBL" id="JASNQZ010000011">
    <property type="protein sequence ID" value="KAL0950555.1"/>
    <property type="molecule type" value="Genomic_DNA"/>
</dbReference>
<keyword evidence="2" id="KW-1185">Reference proteome</keyword>
<accession>A0ABR3J4I6</accession>
<protein>
    <submittedName>
        <fullName evidence="1">Uncharacterized protein</fullName>
    </submittedName>
</protein>